<sequence length="201" mass="23225">MLLNGFNVAVQALVDDGKVIWPDFLNEEEVRLLRAEMDARRTRFHAAGIGREQGYVRDTGIRGDDVLWLDNDDPSLPVPVLARLEALRQIFNSELYLGVAEFEAHFAVYPSGGFYKRHLDQHRNADTRVVTFVLYLNDDWRDTDGGQLRIYLDGPQRGTWQDVTPYGGTLVLFLSDRFEHEVIPATRERRSLTGWFRRRAM</sequence>
<evidence type="ECO:0000313" key="8">
    <source>
        <dbReference type="EMBL" id="GGP27839.1"/>
    </source>
</evidence>
<evidence type="ECO:0000256" key="6">
    <source>
        <dbReference type="ARBA" id="ARBA00023004"/>
    </source>
</evidence>
<reference evidence="9" key="1">
    <citation type="journal article" date="2019" name="Int. J. Syst. Evol. Microbiol.">
        <title>The Global Catalogue of Microorganisms (GCM) 10K type strain sequencing project: providing services to taxonomists for standard genome sequencing and annotation.</title>
        <authorList>
            <consortium name="The Broad Institute Genomics Platform"/>
            <consortium name="The Broad Institute Genome Sequencing Center for Infectious Disease"/>
            <person name="Wu L."/>
            <person name="Ma J."/>
        </authorList>
    </citation>
    <scope>NUCLEOTIDE SEQUENCE [LARGE SCALE GENOMIC DNA]</scope>
    <source>
        <strain evidence="9">CGMCC 1.8860</strain>
    </source>
</reference>
<evidence type="ECO:0000256" key="5">
    <source>
        <dbReference type="ARBA" id="ARBA00023002"/>
    </source>
</evidence>
<dbReference type="PANTHER" id="PTHR12907">
    <property type="entry name" value="EGL NINE HOMOLOG-RELATED"/>
    <property type="match status" value="1"/>
</dbReference>
<accession>A0ABQ2PSA6</accession>
<proteinExistence type="predicted"/>
<keyword evidence="5" id="KW-0560">Oxidoreductase</keyword>
<dbReference type="InterPro" id="IPR044862">
    <property type="entry name" value="Pro_4_hyd_alph_FE2OG_OXY"/>
</dbReference>
<evidence type="ECO:0000256" key="4">
    <source>
        <dbReference type="ARBA" id="ARBA00022964"/>
    </source>
</evidence>
<dbReference type="PROSITE" id="PS51471">
    <property type="entry name" value="FE2OG_OXY"/>
    <property type="match status" value="1"/>
</dbReference>
<evidence type="ECO:0000256" key="3">
    <source>
        <dbReference type="ARBA" id="ARBA00022896"/>
    </source>
</evidence>
<dbReference type="Pfam" id="PF13640">
    <property type="entry name" value="2OG-FeII_Oxy_3"/>
    <property type="match status" value="1"/>
</dbReference>
<dbReference type="SUPFAM" id="SSF51197">
    <property type="entry name" value="Clavaminate synthase-like"/>
    <property type="match status" value="1"/>
</dbReference>
<evidence type="ECO:0000313" key="9">
    <source>
        <dbReference type="Proteomes" id="UP000621859"/>
    </source>
</evidence>
<name>A0ABQ2PSA6_9NEIS</name>
<dbReference type="Gene3D" id="2.60.120.620">
    <property type="entry name" value="q2cbj1_9rhob like domain"/>
    <property type="match status" value="1"/>
</dbReference>
<keyword evidence="9" id="KW-1185">Reference proteome</keyword>
<dbReference type="Proteomes" id="UP000621859">
    <property type="component" value="Unassembled WGS sequence"/>
</dbReference>
<keyword evidence="2" id="KW-0479">Metal-binding</keyword>
<dbReference type="InterPro" id="IPR005123">
    <property type="entry name" value="Oxoglu/Fe-dep_dioxygenase_dom"/>
</dbReference>
<comment type="caution">
    <text evidence="8">The sequence shown here is derived from an EMBL/GenBank/DDBJ whole genome shotgun (WGS) entry which is preliminary data.</text>
</comment>
<dbReference type="InterPro" id="IPR051559">
    <property type="entry name" value="HIF_prolyl_hydroxylases"/>
</dbReference>
<gene>
    <name evidence="8" type="ORF">GCM10010971_36580</name>
</gene>
<evidence type="ECO:0000256" key="2">
    <source>
        <dbReference type="ARBA" id="ARBA00022723"/>
    </source>
</evidence>
<keyword evidence="3" id="KW-0847">Vitamin C</keyword>
<organism evidence="8 9">
    <name type="scientific">Silvimonas amylolytica</name>
    <dbReference type="NCBI Taxonomy" id="449663"/>
    <lineage>
        <taxon>Bacteria</taxon>
        <taxon>Pseudomonadati</taxon>
        <taxon>Pseudomonadota</taxon>
        <taxon>Betaproteobacteria</taxon>
        <taxon>Neisseriales</taxon>
        <taxon>Chitinibacteraceae</taxon>
        <taxon>Silvimonas</taxon>
    </lineage>
</organism>
<keyword evidence="4" id="KW-0223">Dioxygenase</keyword>
<dbReference type="InterPro" id="IPR006620">
    <property type="entry name" value="Pro_4_hyd_alph"/>
</dbReference>
<keyword evidence="6" id="KW-0408">Iron</keyword>
<protein>
    <recommendedName>
        <fullName evidence="7">Fe2OG dioxygenase domain-containing protein</fullName>
    </recommendedName>
</protein>
<dbReference type="EMBL" id="BMLY01000007">
    <property type="protein sequence ID" value="GGP27839.1"/>
    <property type="molecule type" value="Genomic_DNA"/>
</dbReference>
<evidence type="ECO:0000256" key="1">
    <source>
        <dbReference type="ARBA" id="ARBA00001961"/>
    </source>
</evidence>
<feature type="domain" description="Fe2OG dioxygenase" evidence="7">
    <location>
        <begin position="100"/>
        <end position="198"/>
    </location>
</feature>
<evidence type="ECO:0000259" key="7">
    <source>
        <dbReference type="PROSITE" id="PS51471"/>
    </source>
</evidence>
<comment type="cofactor">
    <cofactor evidence="1">
        <name>L-ascorbate</name>
        <dbReference type="ChEBI" id="CHEBI:38290"/>
    </cofactor>
</comment>
<dbReference type="PANTHER" id="PTHR12907:SF26">
    <property type="entry name" value="HIF PROLYL HYDROXYLASE, ISOFORM C"/>
    <property type="match status" value="1"/>
</dbReference>
<dbReference type="SMART" id="SM00702">
    <property type="entry name" value="P4Hc"/>
    <property type="match status" value="1"/>
</dbReference>